<dbReference type="Proteomes" id="UP000233469">
    <property type="component" value="Unassembled WGS sequence"/>
</dbReference>
<reference evidence="2 3" key="2">
    <citation type="submission" date="2017-10" db="EMBL/GenBank/DDBJ databases">
        <title>Extensive intraspecific genome diversity in a model arbuscular mycorrhizal fungus.</title>
        <authorList>
            <person name="Chen E.C.H."/>
            <person name="Morin E."/>
            <person name="Baudet D."/>
            <person name="Noel J."/>
            <person name="Ndikumana S."/>
            <person name="Charron P."/>
            <person name="St-Onge C."/>
            <person name="Giorgi J."/>
            <person name="Grigoriev I.V."/>
            <person name="Roux C."/>
            <person name="Martin F.M."/>
            <person name="Corradi N."/>
        </authorList>
    </citation>
    <scope>NUCLEOTIDE SEQUENCE [LARGE SCALE GENOMIC DNA]</scope>
    <source>
        <strain evidence="2 3">C2</strain>
    </source>
</reference>
<feature type="compositionally biased region" description="Acidic residues" evidence="1">
    <location>
        <begin position="90"/>
        <end position="100"/>
    </location>
</feature>
<evidence type="ECO:0000256" key="1">
    <source>
        <dbReference type="SAM" id="MobiDB-lite"/>
    </source>
</evidence>
<dbReference type="EMBL" id="LLXL01001647">
    <property type="protein sequence ID" value="PKK63475.1"/>
    <property type="molecule type" value="Genomic_DNA"/>
</dbReference>
<protein>
    <submittedName>
        <fullName evidence="2">Uncharacterized protein</fullName>
    </submittedName>
</protein>
<organism evidence="2 3">
    <name type="scientific">Rhizophagus irregularis</name>
    <dbReference type="NCBI Taxonomy" id="588596"/>
    <lineage>
        <taxon>Eukaryota</taxon>
        <taxon>Fungi</taxon>
        <taxon>Fungi incertae sedis</taxon>
        <taxon>Mucoromycota</taxon>
        <taxon>Glomeromycotina</taxon>
        <taxon>Glomeromycetes</taxon>
        <taxon>Glomerales</taxon>
        <taxon>Glomeraceae</taxon>
        <taxon>Rhizophagus</taxon>
    </lineage>
</organism>
<evidence type="ECO:0000313" key="3">
    <source>
        <dbReference type="Proteomes" id="UP000233469"/>
    </source>
</evidence>
<comment type="caution">
    <text evidence="2">The sequence shown here is derived from an EMBL/GenBank/DDBJ whole genome shotgun (WGS) entry which is preliminary data.</text>
</comment>
<feature type="compositionally biased region" description="Basic and acidic residues" evidence="1">
    <location>
        <begin position="78"/>
        <end position="89"/>
    </location>
</feature>
<accession>A0A2N1MPA3</accession>
<feature type="region of interest" description="Disordered" evidence="1">
    <location>
        <begin position="75"/>
        <end position="103"/>
    </location>
</feature>
<sequence length="146" mass="16511">MSLGDMHHIKCIAYVSSIPEFAVVDDENDFLLIAIEQDKHLKNVGPSSNYGEVQIAAEILACACQNLHSPIQQANADNDVHIQKGKEGQEGQEDQEDQEDQKDRYVDQTIFAIRVIFTYVTFYKAEISSKYLKELDEGLPQEHKIA</sequence>
<evidence type="ECO:0000313" key="2">
    <source>
        <dbReference type="EMBL" id="PKK63475.1"/>
    </source>
</evidence>
<name>A0A2N1MPA3_9GLOM</name>
<dbReference type="VEuPathDB" id="FungiDB:FUN_004482"/>
<proteinExistence type="predicted"/>
<reference evidence="2 3" key="1">
    <citation type="submission" date="2016-04" db="EMBL/GenBank/DDBJ databases">
        <title>Genome analyses suggest a sexual origin of heterokaryosis in a supposedly ancient asexual fungus.</title>
        <authorList>
            <person name="Ropars J."/>
            <person name="Sedzielewska K."/>
            <person name="Noel J."/>
            <person name="Charron P."/>
            <person name="Farinelli L."/>
            <person name="Marton T."/>
            <person name="Kruger M."/>
            <person name="Pelin A."/>
            <person name="Brachmann A."/>
            <person name="Corradi N."/>
        </authorList>
    </citation>
    <scope>NUCLEOTIDE SEQUENCE [LARGE SCALE GENOMIC DNA]</scope>
    <source>
        <strain evidence="2 3">C2</strain>
    </source>
</reference>
<gene>
    <name evidence="2" type="ORF">RhiirC2_854990</name>
</gene>
<dbReference type="AlphaFoldDB" id="A0A2N1MPA3"/>